<gene>
    <name evidence="1" type="ORF">LAESUDRAFT_718470</name>
</gene>
<dbReference type="InParanoid" id="A0A165AXN3"/>
<dbReference type="Proteomes" id="UP000076871">
    <property type="component" value="Unassembled WGS sequence"/>
</dbReference>
<evidence type="ECO:0000313" key="1">
    <source>
        <dbReference type="EMBL" id="KZS99854.1"/>
    </source>
</evidence>
<sequence length="162" mass="18779">MIPNPSSKTWGNHYPSLPAACPVLFKMCTMWHPKGDIVEQFWWELWEWVMQNKGKEVEGEEEKVEIERPMALLLAWRAFSASTRWQIAGTCKVMRVTGAVVAWVQQVHYAPLYVYVTILKACCSDMSNRSDNCIQHSILLEHSPMIWKATWHPGYSTSHERV</sequence>
<keyword evidence="2" id="KW-1185">Reference proteome</keyword>
<dbReference type="GeneID" id="63824462"/>
<dbReference type="AlphaFoldDB" id="A0A165AXN3"/>
<dbReference type="RefSeq" id="XP_040757595.1">
    <property type="nucleotide sequence ID" value="XM_040907433.1"/>
</dbReference>
<reference evidence="1 2" key="1">
    <citation type="journal article" date="2016" name="Mol. Biol. Evol.">
        <title>Comparative Genomics of Early-Diverging Mushroom-Forming Fungi Provides Insights into the Origins of Lignocellulose Decay Capabilities.</title>
        <authorList>
            <person name="Nagy L.G."/>
            <person name="Riley R."/>
            <person name="Tritt A."/>
            <person name="Adam C."/>
            <person name="Daum C."/>
            <person name="Floudas D."/>
            <person name="Sun H."/>
            <person name="Yadav J.S."/>
            <person name="Pangilinan J."/>
            <person name="Larsson K.H."/>
            <person name="Matsuura K."/>
            <person name="Barry K."/>
            <person name="Labutti K."/>
            <person name="Kuo R."/>
            <person name="Ohm R.A."/>
            <person name="Bhattacharya S.S."/>
            <person name="Shirouzu T."/>
            <person name="Yoshinaga Y."/>
            <person name="Martin F.M."/>
            <person name="Grigoriev I.V."/>
            <person name="Hibbett D.S."/>
        </authorList>
    </citation>
    <scope>NUCLEOTIDE SEQUENCE [LARGE SCALE GENOMIC DNA]</scope>
    <source>
        <strain evidence="1 2">93-53</strain>
    </source>
</reference>
<accession>A0A165AXN3</accession>
<proteinExistence type="predicted"/>
<evidence type="ECO:0000313" key="2">
    <source>
        <dbReference type="Proteomes" id="UP000076871"/>
    </source>
</evidence>
<dbReference type="EMBL" id="KV427711">
    <property type="protein sequence ID" value="KZS99854.1"/>
    <property type="molecule type" value="Genomic_DNA"/>
</dbReference>
<organism evidence="1 2">
    <name type="scientific">Laetiporus sulphureus 93-53</name>
    <dbReference type="NCBI Taxonomy" id="1314785"/>
    <lineage>
        <taxon>Eukaryota</taxon>
        <taxon>Fungi</taxon>
        <taxon>Dikarya</taxon>
        <taxon>Basidiomycota</taxon>
        <taxon>Agaricomycotina</taxon>
        <taxon>Agaricomycetes</taxon>
        <taxon>Polyporales</taxon>
        <taxon>Laetiporus</taxon>
    </lineage>
</organism>
<protein>
    <submittedName>
        <fullName evidence="1">Uncharacterized protein</fullName>
    </submittedName>
</protein>
<name>A0A165AXN3_9APHY</name>